<keyword evidence="2" id="KW-1185">Reference proteome</keyword>
<gene>
    <name evidence="1" type="ORF">AMR76_20755</name>
</gene>
<accession>A0A0Q2M718</accession>
<dbReference type="InterPro" id="IPR010921">
    <property type="entry name" value="Trp_repressor/repl_initiator"/>
</dbReference>
<name>A0A0Q2M718_VIBFU</name>
<evidence type="ECO:0000313" key="2">
    <source>
        <dbReference type="Proteomes" id="UP000051221"/>
    </source>
</evidence>
<reference evidence="1 2" key="1">
    <citation type="submission" date="2015-08" db="EMBL/GenBank/DDBJ databases">
        <title>Antibacterial properties of a collection of Vibrionaceae strains.</title>
        <authorList>
            <person name="Giubergia S."/>
        </authorList>
    </citation>
    <scope>NUCLEOTIDE SEQUENCE [LARGE SCALE GENOMIC DNA]</scope>
    <source>
        <strain evidence="1 2">S0821</strain>
    </source>
</reference>
<proteinExistence type="predicted"/>
<dbReference type="InParanoid" id="A0A0Q2M718"/>
<dbReference type="AlphaFoldDB" id="A0A0Q2M718"/>
<dbReference type="SUPFAM" id="SSF48295">
    <property type="entry name" value="TrpR-like"/>
    <property type="match status" value="1"/>
</dbReference>
<protein>
    <submittedName>
        <fullName evidence="1">Transposase</fullName>
    </submittedName>
</protein>
<dbReference type="GO" id="GO:0043565">
    <property type="term" value="F:sequence-specific DNA binding"/>
    <property type="evidence" value="ECO:0007669"/>
    <property type="project" value="InterPro"/>
</dbReference>
<dbReference type="Proteomes" id="UP000051221">
    <property type="component" value="Unassembled WGS sequence"/>
</dbReference>
<dbReference type="EMBL" id="LKHS01000027">
    <property type="protein sequence ID" value="KQH83881.1"/>
    <property type="molecule type" value="Genomic_DNA"/>
</dbReference>
<dbReference type="RefSeq" id="WP_055467071.1">
    <property type="nucleotide sequence ID" value="NZ_LKHS01000027.1"/>
</dbReference>
<evidence type="ECO:0000313" key="1">
    <source>
        <dbReference type="EMBL" id="KQH83881.1"/>
    </source>
</evidence>
<organism evidence="1 2">
    <name type="scientific">Vibrio furnissii</name>
    <dbReference type="NCBI Taxonomy" id="29494"/>
    <lineage>
        <taxon>Bacteria</taxon>
        <taxon>Pseudomonadati</taxon>
        <taxon>Pseudomonadota</taxon>
        <taxon>Gammaproteobacteria</taxon>
        <taxon>Vibrionales</taxon>
        <taxon>Vibrionaceae</taxon>
        <taxon>Vibrio</taxon>
    </lineage>
</organism>
<comment type="caution">
    <text evidence="1">The sequence shown here is derived from an EMBL/GenBank/DDBJ whole genome shotgun (WGS) entry which is preliminary data.</text>
</comment>
<sequence length="37" mass="4071">MTRKRRNHSPEFKAKVALDAAKGDKTVAELAQKGFVA</sequence>